<accession>A0A1Q3BB51</accession>
<keyword evidence="1" id="KW-0472">Membrane</keyword>
<gene>
    <name evidence="3" type="ORF">CFOL_v3_08745</name>
</gene>
<sequence length="102" mass="11697">MLLFLVVVVSTFWFLLFSSTANWPISTTCGSFTFFIGVHSPANASVLAPVAKRGRIRRDTSTRRVGFIVTVSFFFSFSLPFFFSVLLFLVVVYWAWVFYEDL</sequence>
<name>A0A1Q3BB51_CEPFO</name>
<reference evidence="4" key="1">
    <citation type="submission" date="2016-04" db="EMBL/GenBank/DDBJ databases">
        <title>Cephalotus genome sequencing.</title>
        <authorList>
            <person name="Fukushima K."/>
            <person name="Hasebe M."/>
            <person name="Fang X."/>
        </authorList>
    </citation>
    <scope>NUCLEOTIDE SEQUENCE [LARGE SCALE GENOMIC DNA]</scope>
    <source>
        <strain evidence="4">cv. St1</strain>
    </source>
</reference>
<dbReference type="Proteomes" id="UP000187406">
    <property type="component" value="Unassembled WGS sequence"/>
</dbReference>
<comment type="caution">
    <text evidence="3">The sequence shown here is derived from an EMBL/GenBank/DDBJ whole genome shotgun (WGS) entry which is preliminary data.</text>
</comment>
<organism evidence="3 4">
    <name type="scientific">Cephalotus follicularis</name>
    <name type="common">Albany pitcher plant</name>
    <dbReference type="NCBI Taxonomy" id="3775"/>
    <lineage>
        <taxon>Eukaryota</taxon>
        <taxon>Viridiplantae</taxon>
        <taxon>Streptophyta</taxon>
        <taxon>Embryophyta</taxon>
        <taxon>Tracheophyta</taxon>
        <taxon>Spermatophyta</taxon>
        <taxon>Magnoliopsida</taxon>
        <taxon>eudicotyledons</taxon>
        <taxon>Gunneridae</taxon>
        <taxon>Pentapetalae</taxon>
        <taxon>rosids</taxon>
        <taxon>fabids</taxon>
        <taxon>Oxalidales</taxon>
        <taxon>Cephalotaceae</taxon>
        <taxon>Cephalotus</taxon>
    </lineage>
</organism>
<evidence type="ECO:0000256" key="2">
    <source>
        <dbReference type="SAM" id="SignalP"/>
    </source>
</evidence>
<keyword evidence="2" id="KW-0732">Signal</keyword>
<keyword evidence="1" id="KW-1133">Transmembrane helix</keyword>
<keyword evidence="1" id="KW-0812">Transmembrane</keyword>
<evidence type="ECO:0000313" key="3">
    <source>
        <dbReference type="EMBL" id="GAV65230.1"/>
    </source>
</evidence>
<dbReference type="InParanoid" id="A0A1Q3BB51"/>
<dbReference type="AlphaFoldDB" id="A0A1Q3BB51"/>
<evidence type="ECO:0000313" key="4">
    <source>
        <dbReference type="Proteomes" id="UP000187406"/>
    </source>
</evidence>
<feature type="signal peptide" evidence="2">
    <location>
        <begin position="1"/>
        <end position="21"/>
    </location>
</feature>
<proteinExistence type="predicted"/>
<evidence type="ECO:0008006" key="5">
    <source>
        <dbReference type="Google" id="ProtNLM"/>
    </source>
</evidence>
<feature type="chain" id="PRO_5012975912" description="Transmembrane protein" evidence="2">
    <location>
        <begin position="22"/>
        <end position="102"/>
    </location>
</feature>
<dbReference type="EMBL" id="BDDD01000390">
    <property type="protein sequence ID" value="GAV65230.1"/>
    <property type="molecule type" value="Genomic_DNA"/>
</dbReference>
<keyword evidence="4" id="KW-1185">Reference proteome</keyword>
<feature type="transmembrane region" description="Helical" evidence="1">
    <location>
        <begin position="71"/>
        <end position="96"/>
    </location>
</feature>
<protein>
    <recommendedName>
        <fullName evidence="5">Transmembrane protein</fullName>
    </recommendedName>
</protein>
<evidence type="ECO:0000256" key="1">
    <source>
        <dbReference type="SAM" id="Phobius"/>
    </source>
</evidence>